<dbReference type="RefSeq" id="XP_009019244.1">
    <property type="nucleotide sequence ID" value="XM_009020996.1"/>
</dbReference>
<dbReference type="PANTHER" id="PTHR24346">
    <property type="entry name" value="MAP/MICROTUBULE AFFINITY-REGULATING KINASE"/>
    <property type="match status" value="1"/>
</dbReference>
<reference evidence="7 9" key="2">
    <citation type="journal article" date="2013" name="Nature">
        <title>Insights into bilaterian evolution from three spiralian genomes.</title>
        <authorList>
            <person name="Simakov O."/>
            <person name="Marletaz F."/>
            <person name="Cho S.J."/>
            <person name="Edsinger-Gonzales E."/>
            <person name="Havlak P."/>
            <person name="Hellsten U."/>
            <person name="Kuo D.H."/>
            <person name="Larsson T."/>
            <person name="Lv J."/>
            <person name="Arendt D."/>
            <person name="Savage R."/>
            <person name="Osoegawa K."/>
            <person name="de Jong P."/>
            <person name="Grimwood J."/>
            <person name="Chapman J.A."/>
            <person name="Shapiro H."/>
            <person name="Aerts A."/>
            <person name="Otillar R.P."/>
            <person name="Terry A.Y."/>
            <person name="Boore J.L."/>
            <person name="Grigoriev I.V."/>
            <person name="Lindberg D.R."/>
            <person name="Seaver E.C."/>
            <person name="Weisblat D.A."/>
            <person name="Putnam N.H."/>
            <person name="Rokhsar D.S."/>
        </authorList>
    </citation>
    <scope>NUCLEOTIDE SEQUENCE</scope>
</reference>
<dbReference type="Gene3D" id="1.10.510.10">
    <property type="entry name" value="Transferase(Phosphotransferase) domain 1"/>
    <property type="match status" value="1"/>
</dbReference>
<keyword evidence="2" id="KW-0808">Transferase</keyword>
<dbReference type="InterPro" id="IPR008271">
    <property type="entry name" value="Ser/Thr_kinase_AS"/>
</dbReference>
<dbReference type="InterPro" id="IPR000719">
    <property type="entry name" value="Prot_kinase_dom"/>
</dbReference>
<dbReference type="PROSITE" id="PS50011">
    <property type="entry name" value="PROTEIN_KINASE_DOM"/>
    <property type="match status" value="1"/>
</dbReference>
<keyword evidence="3" id="KW-0547">Nucleotide-binding</keyword>
<accession>T1ER01</accession>
<dbReference type="CTD" id="20199001"/>
<evidence type="ECO:0000259" key="6">
    <source>
        <dbReference type="PROSITE" id="PS50011"/>
    </source>
</evidence>
<keyword evidence="4" id="KW-0418">Kinase</keyword>
<sequence length="289" mass="33602">MNQLDKLNYKESKLNIPIYATLEECLSSLGYTFNYDVIGFGRRCEVVKAWSERNKKQVAVKVIDKLAINDNDYKIKLTEELSLWSKLYHPNVIELIEYANNCRWTFSVMELALEGDLNTWLRTHVKSPSADQARMWVQQITNGLHYLKLLGYSHGDVKPSNILVYHKTLKVCDFDCSKILDGKLSEVFCGSFGYIAPEVFRKEPYDPEKADVWSLGVTAYVVTTNECNSEKNFPQTFVFKLKKNWDAFVPKDARSLLKRMLTRNADSRCDMEHVVHHRWFTPEHNIEAE</sequence>
<dbReference type="PANTHER" id="PTHR24346:SF82">
    <property type="entry name" value="KP78A-RELATED"/>
    <property type="match status" value="1"/>
</dbReference>
<evidence type="ECO:0000256" key="3">
    <source>
        <dbReference type="ARBA" id="ARBA00022741"/>
    </source>
</evidence>
<evidence type="ECO:0000313" key="9">
    <source>
        <dbReference type="Proteomes" id="UP000015101"/>
    </source>
</evidence>
<gene>
    <name evidence="8" type="primary">20199001</name>
    <name evidence="7" type="ORF">HELRODRAFT_161007</name>
</gene>
<dbReference type="Proteomes" id="UP000015101">
    <property type="component" value="Unassembled WGS sequence"/>
</dbReference>
<evidence type="ECO:0000256" key="5">
    <source>
        <dbReference type="ARBA" id="ARBA00022840"/>
    </source>
</evidence>
<keyword evidence="1" id="KW-0723">Serine/threonine-protein kinase</keyword>
<dbReference type="GO" id="GO:0004674">
    <property type="term" value="F:protein serine/threonine kinase activity"/>
    <property type="evidence" value="ECO:0000318"/>
    <property type="project" value="GO_Central"/>
</dbReference>
<evidence type="ECO:0000256" key="2">
    <source>
        <dbReference type="ARBA" id="ARBA00022679"/>
    </source>
</evidence>
<keyword evidence="5" id="KW-0067">ATP-binding</keyword>
<evidence type="ECO:0000313" key="8">
    <source>
        <dbReference type="EnsemblMetazoa" id="HelroP161007"/>
    </source>
</evidence>
<dbReference type="EMBL" id="KB096742">
    <property type="protein sequence ID" value="ESO01836.1"/>
    <property type="molecule type" value="Genomic_DNA"/>
</dbReference>
<dbReference type="HOGENOM" id="CLU_000288_63_0_1"/>
<dbReference type="PROSITE" id="PS00108">
    <property type="entry name" value="PROTEIN_KINASE_ST"/>
    <property type="match status" value="1"/>
</dbReference>
<dbReference type="KEGG" id="hro:HELRODRAFT_161007"/>
<protein>
    <recommendedName>
        <fullName evidence="6">Protein kinase domain-containing protein</fullName>
    </recommendedName>
</protein>
<dbReference type="OrthoDB" id="68483at2759"/>
<dbReference type="AlphaFoldDB" id="T1ER01"/>
<feature type="domain" description="Protein kinase" evidence="6">
    <location>
        <begin position="32"/>
        <end position="280"/>
    </location>
</feature>
<dbReference type="InParanoid" id="T1ER01"/>
<dbReference type="GO" id="GO:0005524">
    <property type="term" value="F:ATP binding"/>
    <property type="evidence" value="ECO:0007669"/>
    <property type="project" value="UniProtKB-KW"/>
</dbReference>
<dbReference type="InterPro" id="IPR011009">
    <property type="entry name" value="Kinase-like_dom_sf"/>
</dbReference>
<dbReference type="EMBL" id="AMQM01000733">
    <property type="status" value="NOT_ANNOTATED_CDS"/>
    <property type="molecule type" value="Genomic_DNA"/>
</dbReference>
<dbReference type="STRING" id="6412.T1ER01"/>
<evidence type="ECO:0000313" key="7">
    <source>
        <dbReference type="EMBL" id="ESO01836.1"/>
    </source>
</evidence>
<reference evidence="9" key="1">
    <citation type="submission" date="2012-12" db="EMBL/GenBank/DDBJ databases">
        <authorList>
            <person name="Hellsten U."/>
            <person name="Grimwood J."/>
            <person name="Chapman J.A."/>
            <person name="Shapiro H."/>
            <person name="Aerts A."/>
            <person name="Otillar R.P."/>
            <person name="Terry A.Y."/>
            <person name="Boore J.L."/>
            <person name="Simakov O."/>
            <person name="Marletaz F."/>
            <person name="Cho S.-J."/>
            <person name="Edsinger-Gonzales E."/>
            <person name="Havlak P."/>
            <person name="Kuo D.-H."/>
            <person name="Larsson T."/>
            <person name="Lv J."/>
            <person name="Arendt D."/>
            <person name="Savage R."/>
            <person name="Osoegawa K."/>
            <person name="de Jong P."/>
            <person name="Lindberg D.R."/>
            <person name="Seaver E.C."/>
            <person name="Weisblat D.A."/>
            <person name="Putnam N.H."/>
            <person name="Grigoriev I.V."/>
            <person name="Rokhsar D.S."/>
        </authorList>
    </citation>
    <scope>NUCLEOTIDE SEQUENCE</scope>
</reference>
<dbReference type="FunFam" id="1.10.510.10:FF:001919">
    <property type="entry name" value="Protein CBR-TWK-5"/>
    <property type="match status" value="1"/>
</dbReference>
<reference evidence="8" key="3">
    <citation type="submission" date="2015-06" db="UniProtKB">
        <authorList>
            <consortium name="EnsemblMetazoa"/>
        </authorList>
    </citation>
    <scope>IDENTIFICATION</scope>
</reference>
<organism evidence="8 9">
    <name type="scientific">Helobdella robusta</name>
    <name type="common">Californian leech</name>
    <dbReference type="NCBI Taxonomy" id="6412"/>
    <lineage>
        <taxon>Eukaryota</taxon>
        <taxon>Metazoa</taxon>
        <taxon>Spiralia</taxon>
        <taxon>Lophotrochozoa</taxon>
        <taxon>Annelida</taxon>
        <taxon>Clitellata</taxon>
        <taxon>Hirudinea</taxon>
        <taxon>Rhynchobdellida</taxon>
        <taxon>Glossiphoniidae</taxon>
        <taxon>Helobdella</taxon>
    </lineage>
</organism>
<proteinExistence type="predicted"/>
<dbReference type="eggNOG" id="KOG4717">
    <property type="taxonomic scope" value="Eukaryota"/>
</dbReference>
<dbReference type="SUPFAM" id="SSF56112">
    <property type="entry name" value="Protein kinase-like (PK-like)"/>
    <property type="match status" value="1"/>
</dbReference>
<evidence type="ECO:0000256" key="1">
    <source>
        <dbReference type="ARBA" id="ARBA00022527"/>
    </source>
</evidence>
<keyword evidence="9" id="KW-1185">Reference proteome</keyword>
<name>T1ER01_HELRO</name>
<evidence type="ECO:0000256" key="4">
    <source>
        <dbReference type="ARBA" id="ARBA00022777"/>
    </source>
</evidence>
<dbReference type="Pfam" id="PF00069">
    <property type="entry name" value="Pkinase"/>
    <property type="match status" value="1"/>
</dbReference>
<dbReference type="SMART" id="SM00220">
    <property type="entry name" value="S_TKc"/>
    <property type="match status" value="1"/>
</dbReference>
<dbReference type="GeneID" id="20199001"/>
<dbReference type="EnsemblMetazoa" id="HelroT161007">
    <property type="protein sequence ID" value="HelroP161007"/>
    <property type="gene ID" value="HelroG161007"/>
</dbReference>